<name>A0A6H5GNS5_9HEMI</name>
<proteinExistence type="predicted"/>
<dbReference type="EMBL" id="CADCXU010015141">
    <property type="protein sequence ID" value="CAB0004725.1"/>
    <property type="molecule type" value="Genomic_DNA"/>
</dbReference>
<organism evidence="2 3">
    <name type="scientific">Nesidiocoris tenuis</name>
    <dbReference type="NCBI Taxonomy" id="355587"/>
    <lineage>
        <taxon>Eukaryota</taxon>
        <taxon>Metazoa</taxon>
        <taxon>Ecdysozoa</taxon>
        <taxon>Arthropoda</taxon>
        <taxon>Hexapoda</taxon>
        <taxon>Insecta</taxon>
        <taxon>Pterygota</taxon>
        <taxon>Neoptera</taxon>
        <taxon>Paraneoptera</taxon>
        <taxon>Hemiptera</taxon>
        <taxon>Heteroptera</taxon>
        <taxon>Panheteroptera</taxon>
        <taxon>Cimicomorpha</taxon>
        <taxon>Miridae</taxon>
        <taxon>Dicyphina</taxon>
        <taxon>Nesidiocoris</taxon>
    </lineage>
</organism>
<sequence length="250" mass="28293">MEVLSMEVFCSTDPIFDSRTITILLLLRKYGKWSVFLGDAGDYPRTLERTIYRTRPLCELRHSGAAFPNISASTSHTYRPRTERYPASRGDSIPFGTPGTAPAAPHWAICWQKVNGIRLRDDQSMSEVLTSISDEEAFRLPRPRSEQSVNLTRAEDLLCNSRDISKGEFVLGVGRFKDPPAQGPAGELSHRILPKVVFSIFPYKSMFQLLSYDSSSRWGRSLNCKISLPCAMLSVPWKYDRSVRLNIKVK</sequence>
<dbReference type="Proteomes" id="UP000479000">
    <property type="component" value="Unassembled WGS sequence"/>
</dbReference>
<evidence type="ECO:0000313" key="2">
    <source>
        <dbReference type="EMBL" id="CAB0004725.1"/>
    </source>
</evidence>
<gene>
    <name evidence="2" type="ORF">NTEN_LOCUS10202</name>
</gene>
<dbReference type="AlphaFoldDB" id="A0A6H5GNS5"/>
<evidence type="ECO:0000313" key="3">
    <source>
        <dbReference type="Proteomes" id="UP000479000"/>
    </source>
</evidence>
<keyword evidence="3" id="KW-1185">Reference proteome</keyword>
<protein>
    <submittedName>
        <fullName evidence="2">Uncharacterized protein</fullName>
    </submittedName>
</protein>
<reference evidence="2 3" key="1">
    <citation type="submission" date="2020-02" db="EMBL/GenBank/DDBJ databases">
        <authorList>
            <person name="Ferguson B K."/>
        </authorList>
    </citation>
    <scope>NUCLEOTIDE SEQUENCE [LARGE SCALE GENOMIC DNA]</scope>
</reference>
<feature type="region of interest" description="Disordered" evidence="1">
    <location>
        <begin position="72"/>
        <end position="93"/>
    </location>
</feature>
<evidence type="ECO:0000256" key="1">
    <source>
        <dbReference type="SAM" id="MobiDB-lite"/>
    </source>
</evidence>
<feature type="non-terminal residue" evidence="2">
    <location>
        <position position="250"/>
    </location>
</feature>
<accession>A0A6H5GNS5</accession>